<accession>A0A2I1M1M5</accession>
<name>A0A2I1M1M5_9BIFI</name>
<dbReference type="RefSeq" id="WP_101541564.1">
    <property type="nucleotide sequence ID" value="NZ_PKGU01000006.1"/>
</dbReference>
<proteinExistence type="predicted"/>
<organism evidence="1 2">
    <name type="scientific">Alloscardovia omnicolens</name>
    <dbReference type="NCBI Taxonomy" id="419015"/>
    <lineage>
        <taxon>Bacteria</taxon>
        <taxon>Bacillati</taxon>
        <taxon>Actinomycetota</taxon>
        <taxon>Actinomycetes</taxon>
        <taxon>Bifidobacteriales</taxon>
        <taxon>Bifidobacteriaceae</taxon>
        <taxon>Alloscardovia</taxon>
    </lineage>
</organism>
<comment type="caution">
    <text evidence="1">The sequence shown here is derived from an EMBL/GenBank/DDBJ whole genome shotgun (WGS) entry which is preliminary data.</text>
</comment>
<dbReference type="EMBL" id="PKGU01000006">
    <property type="protein sequence ID" value="PKZ14025.1"/>
    <property type="molecule type" value="Genomic_DNA"/>
</dbReference>
<gene>
    <name evidence="1" type="ORF">CYJ32_07315</name>
</gene>
<dbReference type="Gene3D" id="3.90.320.10">
    <property type="match status" value="1"/>
</dbReference>
<dbReference type="Proteomes" id="UP000242263">
    <property type="component" value="Unassembled WGS sequence"/>
</dbReference>
<protein>
    <recommendedName>
        <fullName evidence="3">PD-(D/E)XK endonuclease-like domain-containing protein</fullName>
    </recommendedName>
</protein>
<evidence type="ECO:0000313" key="2">
    <source>
        <dbReference type="Proteomes" id="UP000242263"/>
    </source>
</evidence>
<dbReference type="InterPro" id="IPR011604">
    <property type="entry name" value="PDDEXK-like_dom_sf"/>
</dbReference>
<evidence type="ECO:0000313" key="1">
    <source>
        <dbReference type="EMBL" id="PKZ14025.1"/>
    </source>
</evidence>
<evidence type="ECO:0008006" key="3">
    <source>
        <dbReference type="Google" id="ProtNLM"/>
    </source>
</evidence>
<reference evidence="1 2" key="1">
    <citation type="submission" date="2017-12" db="EMBL/GenBank/DDBJ databases">
        <title>Phylogenetic diversity of female urinary microbiome.</title>
        <authorList>
            <person name="Thomas-White K."/>
            <person name="Wolfe A.J."/>
        </authorList>
    </citation>
    <scope>NUCLEOTIDE SEQUENCE [LARGE SCALE GENOMIC DNA]</scope>
    <source>
        <strain evidence="1 2">UMB0064</strain>
    </source>
</reference>
<dbReference type="AlphaFoldDB" id="A0A2I1M1M5"/>
<sequence>MSSVKDILAVASQHDNPVYKQQIEEATLWPEIQQIIVNNINSAPRSLQKTIGPSELGTDCVHCLAAKLAGWKQNKSAAWLPFIGTCVHEHFERLFSELANVKGLDYKVVTRGPAFPRFATEKRVEVATLNALPEPMHVHGSIDLVDYEHHATVDWKIVGSTSLRNAKANGPSQQYRVQASLYGIGLENEGVKVEKNCIYFLPRTSMNLNDMYAWEAPFDRELGEWALWRAQWILQILGLMEINYQGTAMRDAWISKLPRSESHCFDCSTWPDSGLAAEFNNGERVEVEDGLMILADLIPATFDREKYRKSNQPVLKPED</sequence>